<proteinExistence type="predicted"/>
<name>A0A3N0CNM1_9ACTN</name>
<dbReference type="AlphaFoldDB" id="A0A3N0CNM1"/>
<evidence type="ECO:0000313" key="1">
    <source>
        <dbReference type="EMBL" id="RNL64901.1"/>
    </source>
</evidence>
<dbReference type="RefSeq" id="WP_123226004.1">
    <property type="nucleotide sequence ID" value="NZ_RJSE01000003.1"/>
</dbReference>
<organism evidence="1 2">
    <name type="scientific">Nocardioides marmoriginsengisoli</name>
    <dbReference type="NCBI Taxonomy" id="661483"/>
    <lineage>
        <taxon>Bacteria</taxon>
        <taxon>Bacillati</taxon>
        <taxon>Actinomycetota</taxon>
        <taxon>Actinomycetes</taxon>
        <taxon>Propionibacteriales</taxon>
        <taxon>Nocardioidaceae</taxon>
        <taxon>Nocardioides</taxon>
    </lineage>
</organism>
<accession>A0A3N0CNM1</accession>
<gene>
    <name evidence="1" type="ORF">EFK50_02650</name>
</gene>
<dbReference type="Proteomes" id="UP000267128">
    <property type="component" value="Unassembled WGS sequence"/>
</dbReference>
<keyword evidence="2" id="KW-1185">Reference proteome</keyword>
<comment type="caution">
    <text evidence="1">The sequence shown here is derived from an EMBL/GenBank/DDBJ whole genome shotgun (WGS) entry which is preliminary data.</text>
</comment>
<evidence type="ECO:0000313" key="2">
    <source>
        <dbReference type="Proteomes" id="UP000267128"/>
    </source>
</evidence>
<reference evidence="1 2" key="1">
    <citation type="submission" date="2018-11" db="EMBL/GenBank/DDBJ databases">
        <authorList>
            <person name="Li F."/>
        </authorList>
    </citation>
    <scope>NUCLEOTIDE SEQUENCE [LARGE SCALE GENOMIC DNA]</scope>
    <source>
        <strain evidence="1 2">Gsoil 097</strain>
    </source>
</reference>
<sequence>MTGQRLAELQHVVDAGQRAAGVLAARARGDRAGAGELLQTFADDRELATGALLVAELTLGLYGAETGRDVESCVRELNLQLEQALAARE</sequence>
<protein>
    <submittedName>
        <fullName evidence="1">Uncharacterized protein</fullName>
    </submittedName>
</protein>
<dbReference type="EMBL" id="RJSE01000003">
    <property type="protein sequence ID" value="RNL64901.1"/>
    <property type="molecule type" value="Genomic_DNA"/>
</dbReference>